<evidence type="ECO:0000256" key="1">
    <source>
        <dbReference type="SAM" id="Phobius"/>
    </source>
</evidence>
<keyword evidence="1" id="KW-0472">Membrane</keyword>
<sequence>MPGVWCEWWLSGWVGGVGNACVCVSGGFQVGVGGVGNACVCVSGGFQVGVGGVGWCWRWVMRACGGGGFQVGVGAVGMACVCVSGGFQVGVGAVGNACVCVSGGFQWFVEAWVGVGGWVCVVCVSGGFQVGVGGVGNACVCVSGGFQVGVGAVGNACVCVSGGFQVGVGAWLGCVCVSVGFQVGVGAWLLELLSADSSDVCCGNEITPFPICGMPAFSSLGKNCVDSSHLDGQGTFSLFRTEVISFFLGWATYVFMPFCLTKIRRQSPVLFPCTCYPSAPMLDARKYSLKMASKFKKFKDAMLKGLKQVITAQ</sequence>
<keyword evidence="1" id="KW-1133">Transmembrane helix</keyword>
<evidence type="ECO:0000313" key="3">
    <source>
        <dbReference type="Proteomes" id="UP000807504"/>
    </source>
</evidence>
<gene>
    <name evidence="2" type="ORF">HNY73_015082</name>
</gene>
<reference evidence="2" key="2">
    <citation type="submission" date="2020-06" db="EMBL/GenBank/DDBJ databases">
        <authorList>
            <person name="Sheffer M."/>
        </authorList>
    </citation>
    <scope>NUCLEOTIDE SEQUENCE</scope>
</reference>
<protein>
    <submittedName>
        <fullName evidence="2">Uncharacterized protein</fullName>
    </submittedName>
</protein>
<keyword evidence="3" id="KW-1185">Reference proteome</keyword>
<organism evidence="2 3">
    <name type="scientific">Argiope bruennichi</name>
    <name type="common">Wasp spider</name>
    <name type="synonym">Aranea bruennichi</name>
    <dbReference type="NCBI Taxonomy" id="94029"/>
    <lineage>
        <taxon>Eukaryota</taxon>
        <taxon>Metazoa</taxon>
        <taxon>Ecdysozoa</taxon>
        <taxon>Arthropoda</taxon>
        <taxon>Chelicerata</taxon>
        <taxon>Arachnida</taxon>
        <taxon>Araneae</taxon>
        <taxon>Araneomorphae</taxon>
        <taxon>Entelegynae</taxon>
        <taxon>Araneoidea</taxon>
        <taxon>Araneidae</taxon>
        <taxon>Argiope</taxon>
    </lineage>
</organism>
<accession>A0A8T0ESI9</accession>
<proteinExistence type="predicted"/>
<feature type="transmembrane region" description="Helical" evidence="1">
    <location>
        <begin position="243"/>
        <end position="260"/>
    </location>
</feature>
<name>A0A8T0ESI9_ARGBR</name>
<dbReference type="EMBL" id="JABXBU010002072">
    <property type="protein sequence ID" value="KAF8778351.1"/>
    <property type="molecule type" value="Genomic_DNA"/>
</dbReference>
<keyword evidence="1" id="KW-0812">Transmembrane</keyword>
<evidence type="ECO:0000313" key="2">
    <source>
        <dbReference type="EMBL" id="KAF8778351.1"/>
    </source>
</evidence>
<reference evidence="2" key="1">
    <citation type="journal article" date="2020" name="bioRxiv">
        <title>Chromosome-level reference genome of the European wasp spider Argiope bruennichi: a resource for studies on range expansion and evolutionary adaptation.</title>
        <authorList>
            <person name="Sheffer M.M."/>
            <person name="Hoppe A."/>
            <person name="Krehenwinkel H."/>
            <person name="Uhl G."/>
            <person name="Kuss A.W."/>
            <person name="Jensen L."/>
            <person name="Jensen C."/>
            <person name="Gillespie R.G."/>
            <person name="Hoff K.J."/>
            <person name="Prost S."/>
        </authorList>
    </citation>
    <scope>NUCLEOTIDE SEQUENCE</scope>
</reference>
<dbReference type="AlphaFoldDB" id="A0A8T0ESI9"/>
<comment type="caution">
    <text evidence="2">The sequence shown here is derived from an EMBL/GenBank/DDBJ whole genome shotgun (WGS) entry which is preliminary data.</text>
</comment>
<dbReference type="Proteomes" id="UP000807504">
    <property type="component" value="Unassembled WGS sequence"/>
</dbReference>